<evidence type="ECO:0000259" key="3">
    <source>
        <dbReference type="Pfam" id="PF25967"/>
    </source>
</evidence>
<dbReference type="AlphaFoldDB" id="A0A108U686"/>
<dbReference type="PANTHER" id="PTHR32347">
    <property type="entry name" value="EFFLUX SYSTEM COMPONENT YKNX-RELATED"/>
    <property type="match status" value="1"/>
</dbReference>
<proteinExistence type="predicted"/>
<dbReference type="Gene3D" id="2.40.30.170">
    <property type="match status" value="1"/>
</dbReference>
<dbReference type="EMBL" id="JAJA02000001">
    <property type="protein sequence ID" value="KWS03301.1"/>
    <property type="molecule type" value="Genomic_DNA"/>
</dbReference>
<evidence type="ECO:0000313" key="4">
    <source>
        <dbReference type="EMBL" id="KWS03301.1"/>
    </source>
</evidence>
<dbReference type="Gene3D" id="2.40.50.100">
    <property type="match status" value="1"/>
</dbReference>
<comment type="subcellular location">
    <subcellularLocation>
        <location evidence="1">Cell envelope</location>
    </subcellularLocation>
</comment>
<evidence type="ECO:0000313" key="5">
    <source>
        <dbReference type="Proteomes" id="UP000023435"/>
    </source>
</evidence>
<organism evidence="4 5">
    <name type="scientific">Lysobacter capsici AZ78</name>
    <dbReference type="NCBI Taxonomy" id="1444315"/>
    <lineage>
        <taxon>Bacteria</taxon>
        <taxon>Pseudomonadati</taxon>
        <taxon>Pseudomonadota</taxon>
        <taxon>Gammaproteobacteria</taxon>
        <taxon>Lysobacterales</taxon>
        <taxon>Lysobacteraceae</taxon>
        <taxon>Lysobacter</taxon>
    </lineage>
</organism>
<feature type="domain" description="Multidrug resistance protein MdtA-like C-terminal permuted SH3" evidence="3">
    <location>
        <begin position="359"/>
        <end position="405"/>
    </location>
</feature>
<keyword evidence="2" id="KW-0175">Coiled coil</keyword>
<gene>
    <name evidence="4" type="ORF">AZ78_0847</name>
</gene>
<dbReference type="OrthoDB" id="9806939at2"/>
<dbReference type="InterPro" id="IPR050465">
    <property type="entry name" value="UPF0194_transport"/>
</dbReference>
<dbReference type="SUPFAM" id="SSF111369">
    <property type="entry name" value="HlyD-like secretion proteins"/>
    <property type="match status" value="2"/>
</dbReference>
<sequence>MDVIKPKKTGFMRKRSGWWLAGGSVALVAISAALMGLGEAMPSAQRSDLWIDAATRGDMVHEIRATGTLVPRDVRWITAATAGTVQEVLVLPGARVGVDTVILRLGNPAALAALEKARAALAGADADVAAQRTALQSQLLDQEATLTKAESVYQISKAKTEAQARAEAAGASSKMELRQSQITLVQDGNLVAVEKRRAAAARQNFDAQMRAAQAKRDEVASAFELARQDVAALEVRAGIDGIVQQMDVEPGQQVPLGTSLARVARQEVLIARLQVPEVQAKDLSLDLPVQVDTHNGVAEGRISRIDPAVKEGRVTVDVGFARPLPSGARPDLSVDGRIVLARLHDVLSIGRAASATPQSGSRVFVLTAGSDVARRVQVAYGRASGDRIEVRSGLRPGDQVILSETSQWDRYDTLKVR</sequence>
<comment type="caution">
    <text evidence="4">The sequence shown here is derived from an EMBL/GenBank/DDBJ whole genome shotgun (WGS) entry which is preliminary data.</text>
</comment>
<reference evidence="4 5" key="1">
    <citation type="journal article" date="2014" name="Genome Announc.">
        <title>Draft Genome Sequence of Lysobacter capsici AZ78, a Bacterium Antagonistic to Plant-Pathogenic Oomycetes.</title>
        <authorList>
            <person name="Puopolo G."/>
            <person name="Sonego P."/>
            <person name="Engelen K."/>
            <person name="Pertot I."/>
        </authorList>
    </citation>
    <scope>NUCLEOTIDE SEQUENCE [LARGE SCALE GENOMIC DNA]</scope>
    <source>
        <strain evidence="4 5">AZ78</strain>
    </source>
</reference>
<dbReference type="InterPro" id="IPR058627">
    <property type="entry name" value="MdtA-like_C"/>
</dbReference>
<dbReference type="Pfam" id="PF25967">
    <property type="entry name" value="RND-MFP_C"/>
    <property type="match status" value="1"/>
</dbReference>
<keyword evidence="5" id="KW-1185">Reference proteome</keyword>
<evidence type="ECO:0000256" key="2">
    <source>
        <dbReference type="ARBA" id="ARBA00023054"/>
    </source>
</evidence>
<dbReference type="Gene3D" id="1.10.287.470">
    <property type="entry name" value="Helix hairpin bin"/>
    <property type="match status" value="1"/>
</dbReference>
<name>A0A108U686_9GAMM</name>
<protein>
    <submittedName>
        <fullName evidence="4">Efflux transporter, RND family, MFP subunit</fullName>
    </submittedName>
</protein>
<dbReference type="PANTHER" id="PTHR32347:SF23">
    <property type="entry name" value="BLL5650 PROTEIN"/>
    <property type="match status" value="1"/>
</dbReference>
<dbReference type="Proteomes" id="UP000023435">
    <property type="component" value="Unassembled WGS sequence"/>
</dbReference>
<evidence type="ECO:0000256" key="1">
    <source>
        <dbReference type="ARBA" id="ARBA00004196"/>
    </source>
</evidence>
<dbReference type="Gene3D" id="2.40.420.20">
    <property type="match status" value="1"/>
</dbReference>
<accession>A0A108U686</accession>
<dbReference type="GO" id="GO:0030313">
    <property type="term" value="C:cell envelope"/>
    <property type="evidence" value="ECO:0007669"/>
    <property type="project" value="UniProtKB-SubCell"/>
</dbReference>